<evidence type="ECO:0000256" key="17">
    <source>
        <dbReference type="PIRSR" id="PIRSR600823-3"/>
    </source>
</evidence>
<dbReference type="GO" id="GO:0020037">
    <property type="term" value="F:heme binding"/>
    <property type="evidence" value="ECO:0007669"/>
    <property type="project" value="UniProtKB-UniRule"/>
</dbReference>
<dbReference type="Proteomes" id="UP000619265">
    <property type="component" value="Unassembled WGS sequence"/>
</dbReference>
<feature type="binding site" evidence="17">
    <location>
        <position position="106"/>
    </location>
    <ligand>
        <name>Ca(2+)</name>
        <dbReference type="ChEBI" id="CHEBI:29108"/>
        <label>1</label>
    </ligand>
</feature>
<keyword evidence="12 17" id="KW-0408">Iron</keyword>
<feature type="binding site" evidence="17">
    <location>
        <position position="117"/>
    </location>
    <ligand>
        <name>Ca(2+)</name>
        <dbReference type="ChEBI" id="CHEBI:29108"/>
        <label>1</label>
    </ligand>
</feature>
<evidence type="ECO:0000256" key="11">
    <source>
        <dbReference type="ARBA" id="ARBA00023002"/>
    </source>
</evidence>
<dbReference type="Gene3D" id="1.10.520.10">
    <property type="match status" value="1"/>
</dbReference>
<comment type="caution">
    <text evidence="22">The sequence shown here is derived from an EMBL/GenBank/DDBJ whole genome shotgun (WGS) entry which is preliminary data.</text>
</comment>
<dbReference type="PROSITE" id="PS00435">
    <property type="entry name" value="PEROXIDASE_1"/>
    <property type="match status" value="1"/>
</dbReference>
<feature type="disulfide bond" evidence="19">
    <location>
        <begin position="100"/>
        <end position="105"/>
    </location>
</feature>
<evidence type="ECO:0000256" key="3">
    <source>
        <dbReference type="ARBA" id="ARBA00004613"/>
    </source>
</evidence>
<dbReference type="InterPro" id="IPR000823">
    <property type="entry name" value="Peroxidase_pln"/>
</dbReference>
<evidence type="ECO:0000256" key="4">
    <source>
        <dbReference type="ARBA" id="ARBA00006873"/>
    </source>
</evidence>
<evidence type="ECO:0000256" key="5">
    <source>
        <dbReference type="ARBA" id="ARBA00012313"/>
    </source>
</evidence>
<keyword evidence="13 19" id="KW-1015">Disulfide bond</keyword>
<dbReference type="PROSITE" id="PS50873">
    <property type="entry name" value="PEROXIDASE_4"/>
    <property type="match status" value="1"/>
</dbReference>
<evidence type="ECO:0000256" key="12">
    <source>
        <dbReference type="ARBA" id="ARBA00023004"/>
    </source>
</evidence>
<feature type="binding site" evidence="16">
    <location>
        <position position="193"/>
    </location>
    <ligand>
        <name>substrate</name>
    </ligand>
</feature>
<dbReference type="PROSITE" id="PS00436">
    <property type="entry name" value="PEROXIDASE_2"/>
    <property type="match status" value="1"/>
</dbReference>
<dbReference type="InterPro" id="IPR019794">
    <property type="entry name" value="Peroxidases_AS"/>
</dbReference>
<keyword evidence="10 17" id="KW-0106">Calcium</keyword>
<dbReference type="InterPro" id="IPR010255">
    <property type="entry name" value="Haem_peroxidase_sf"/>
</dbReference>
<feature type="binding site" evidence="17">
    <location>
        <position position="108"/>
    </location>
    <ligand>
        <name>Ca(2+)</name>
        <dbReference type="ChEBI" id="CHEBI:29108"/>
        <label>1</label>
    </ligand>
</feature>
<dbReference type="PRINTS" id="PR00461">
    <property type="entry name" value="PLPEROXIDASE"/>
</dbReference>
<accession>A0A833XUV4</accession>
<feature type="binding site" description="axial binding residue" evidence="17">
    <location>
        <position position="223"/>
    </location>
    <ligand>
        <name>heme b</name>
        <dbReference type="ChEBI" id="CHEBI:60344"/>
    </ligand>
    <ligandPart>
        <name>Fe</name>
        <dbReference type="ChEBI" id="CHEBI:18248"/>
    </ligandPart>
</feature>
<feature type="site" description="Transition state stabilizer" evidence="18">
    <location>
        <position position="94"/>
    </location>
</feature>
<dbReference type="Pfam" id="PF00141">
    <property type="entry name" value="peroxidase"/>
    <property type="match status" value="1"/>
</dbReference>
<dbReference type="AlphaFoldDB" id="A0A833XUV4"/>
<feature type="disulfide bond" evidence="19">
    <location>
        <begin position="67"/>
        <end position="144"/>
    </location>
</feature>
<dbReference type="GO" id="GO:0006979">
    <property type="term" value="P:response to oxidative stress"/>
    <property type="evidence" value="ECO:0007669"/>
    <property type="project" value="UniProtKB-UniRule"/>
</dbReference>
<dbReference type="SUPFAM" id="SSF48113">
    <property type="entry name" value="Heme-dependent peroxidases"/>
    <property type="match status" value="1"/>
</dbReference>
<feature type="binding site" evidence="17">
    <location>
        <position position="104"/>
    </location>
    <ligand>
        <name>Ca(2+)</name>
        <dbReference type="ChEBI" id="CHEBI:29108"/>
        <label>1</label>
    </ligand>
</feature>
<evidence type="ECO:0000256" key="9">
    <source>
        <dbReference type="ARBA" id="ARBA00022729"/>
    </source>
</evidence>
<feature type="active site" description="Proton acceptor" evidence="15">
    <location>
        <position position="98"/>
    </location>
</feature>
<evidence type="ECO:0000256" key="7">
    <source>
        <dbReference type="ARBA" id="ARBA00022617"/>
    </source>
</evidence>
<dbReference type="InterPro" id="IPR033905">
    <property type="entry name" value="Secretory_peroxidase"/>
</dbReference>
<evidence type="ECO:0000259" key="21">
    <source>
        <dbReference type="PROSITE" id="PS50873"/>
    </source>
</evidence>
<evidence type="ECO:0000256" key="18">
    <source>
        <dbReference type="PIRSR" id="PIRSR600823-4"/>
    </source>
</evidence>
<proteinExistence type="inferred from homology"/>
<evidence type="ECO:0000256" key="20">
    <source>
        <dbReference type="RuleBase" id="RU362060"/>
    </source>
</evidence>
<evidence type="ECO:0000256" key="10">
    <source>
        <dbReference type="ARBA" id="ARBA00022837"/>
    </source>
</evidence>
<comment type="catalytic activity">
    <reaction evidence="1 20">
        <text>2 a phenolic donor + H2O2 = 2 a phenolic radical donor + 2 H2O</text>
        <dbReference type="Rhea" id="RHEA:56136"/>
        <dbReference type="ChEBI" id="CHEBI:15377"/>
        <dbReference type="ChEBI" id="CHEBI:16240"/>
        <dbReference type="ChEBI" id="CHEBI:139520"/>
        <dbReference type="ChEBI" id="CHEBI:139521"/>
        <dbReference type="EC" id="1.11.1.7"/>
    </reaction>
</comment>
<keyword evidence="20" id="KW-0376">Hydrogen peroxide</keyword>
<evidence type="ECO:0000256" key="16">
    <source>
        <dbReference type="PIRSR" id="PIRSR600823-2"/>
    </source>
</evidence>
<keyword evidence="6 20" id="KW-0575">Peroxidase</keyword>
<keyword evidence="20" id="KW-0964">Secreted</keyword>
<keyword evidence="8 17" id="KW-0479">Metal-binding</keyword>
<comment type="similarity">
    <text evidence="20">Belongs to the peroxidase family. Classical plant (class III) peroxidase subfamily.</text>
</comment>
<evidence type="ECO:0000256" key="15">
    <source>
        <dbReference type="PIRSR" id="PIRSR600823-1"/>
    </source>
</evidence>
<dbReference type="EMBL" id="LIHL02000004">
    <property type="protein sequence ID" value="KAF5471457.1"/>
    <property type="molecule type" value="Genomic_DNA"/>
</dbReference>
<feature type="non-terminal residue" evidence="22">
    <location>
        <position position="349"/>
    </location>
</feature>
<feature type="domain" description="Plant heme peroxidase family profile" evidence="21">
    <location>
        <begin position="61"/>
        <end position="349"/>
    </location>
</feature>
<comment type="similarity">
    <text evidence="4">Belongs to the peroxidase family. Ascorbate peroxidase subfamily.</text>
</comment>
<evidence type="ECO:0000256" key="14">
    <source>
        <dbReference type="ARBA" id="ARBA00023180"/>
    </source>
</evidence>
<dbReference type="FunFam" id="1.10.420.10:FF:000006">
    <property type="entry name" value="Peroxidase"/>
    <property type="match status" value="1"/>
</dbReference>
<protein>
    <recommendedName>
        <fullName evidence="5 20">Peroxidase</fullName>
        <ecNumber evidence="5 20">1.11.1.7</ecNumber>
    </recommendedName>
</protein>
<dbReference type="CDD" id="cd00693">
    <property type="entry name" value="secretory_peroxidase"/>
    <property type="match status" value="1"/>
</dbReference>
<evidence type="ECO:0000313" key="22">
    <source>
        <dbReference type="EMBL" id="KAF5471457.1"/>
    </source>
</evidence>
<dbReference type="PRINTS" id="PR00458">
    <property type="entry name" value="PEROXIDASE"/>
</dbReference>
<keyword evidence="14" id="KW-0325">Glycoprotein</keyword>
<dbReference type="EC" id="1.11.1.7" evidence="5 20"/>
<feature type="binding site" evidence="17">
    <location>
        <position position="268"/>
    </location>
    <ligand>
        <name>Ca(2+)</name>
        <dbReference type="ChEBI" id="CHEBI:29108"/>
        <label>2</label>
    </ligand>
</feature>
<reference evidence="22" key="1">
    <citation type="submission" date="2015-10" db="EMBL/GenBank/DDBJ databases">
        <authorList>
            <person name="Martinez-Garcia P.J."/>
            <person name="Crepeau M.W."/>
            <person name="Puiu D."/>
            <person name="Gonzalez-Ibeas D."/>
            <person name="Whalen J."/>
            <person name="Stevens K."/>
            <person name="Paul R."/>
            <person name="Butterfield T."/>
            <person name="Britton M."/>
            <person name="Reagan R."/>
            <person name="Chakraborty S."/>
            <person name="Walawage S.L."/>
            <person name="Vasquez-Gross H.A."/>
            <person name="Cardeno C."/>
            <person name="Famula R."/>
            <person name="Pratt K."/>
            <person name="Kuruganti S."/>
            <person name="Aradhya M.K."/>
            <person name="Leslie C.A."/>
            <person name="Dandekar A.M."/>
            <person name="Salzberg S.L."/>
            <person name="Wegrzyn J.L."/>
            <person name="Langley C.H."/>
            <person name="Neale D.B."/>
        </authorList>
    </citation>
    <scope>NUCLEOTIDE SEQUENCE</scope>
    <source>
        <tissue evidence="22">Leaves</tissue>
    </source>
</reference>
<dbReference type="GO" id="GO:0140825">
    <property type="term" value="F:lactoperoxidase activity"/>
    <property type="evidence" value="ECO:0007669"/>
    <property type="project" value="UniProtKB-EC"/>
</dbReference>
<feature type="binding site" evidence="17">
    <location>
        <position position="276"/>
    </location>
    <ligand>
        <name>Ca(2+)</name>
        <dbReference type="ChEBI" id="CHEBI:29108"/>
        <label>2</label>
    </ligand>
</feature>
<dbReference type="FunFam" id="1.10.520.10:FF:000009">
    <property type="entry name" value="Peroxidase"/>
    <property type="match status" value="1"/>
</dbReference>
<gene>
    <name evidence="22" type="ORF">F2P56_008246</name>
</gene>
<dbReference type="InterPro" id="IPR002016">
    <property type="entry name" value="Haem_peroxidase"/>
</dbReference>
<dbReference type="GO" id="GO:0005576">
    <property type="term" value="C:extracellular region"/>
    <property type="evidence" value="ECO:0007669"/>
    <property type="project" value="UniProtKB-SubCell"/>
</dbReference>
<evidence type="ECO:0000256" key="19">
    <source>
        <dbReference type="PIRSR" id="PIRSR600823-5"/>
    </source>
</evidence>
<dbReference type="GO" id="GO:0042744">
    <property type="term" value="P:hydrogen peroxide catabolic process"/>
    <property type="evidence" value="ECO:0007669"/>
    <property type="project" value="UniProtKB-KW"/>
</dbReference>
<feature type="binding site" evidence="17">
    <location>
        <position position="102"/>
    </location>
    <ligand>
        <name>Ca(2+)</name>
        <dbReference type="ChEBI" id="CHEBI:29108"/>
        <label>1</label>
    </ligand>
</feature>
<dbReference type="Gene3D" id="1.10.420.10">
    <property type="entry name" value="Peroxidase, domain 2"/>
    <property type="match status" value="1"/>
</dbReference>
<evidence type="ECO:0000256" key="13">
    <source>
        <dbReference type="ARBA" id="ARBA00023157"/>
    </source>
</evidence>
<comment type="cofactor">
    <cofactor evidence="17 20">
        <name>Ca(2+)</name>
        <dbReference type="ChEBI" id="CHEBI:29108"/>
    </cofactor>
    <text evidence="17 20">Binds 2 calcium ions per subunit.</text>
</comment>
<evidence type="ECO:0000256" key="2">
    <source>
        <dbReference type="ARBA" id="ARBA00002322"/>
    </source>
</evidence>
<evidence type="ECO:0000256" key="6">
    <source>
        <dbReference type="ARBA" id="ARBA00022559"/>
    </source>
</evidence>
<sequence length="349" mass="36934">TKSLAASSSLILIFFFQTKSLELMAFYHSTATSNIIPTATKFCLLFSLLMGMVSAQLSSDNFYATSCPKALETIKSGVDSAVQSEKRMGASLLRLHFHDCFVNGCDASVLLDGSGGEKVAGPNANSLRGFEVIDSIKSEVEKLCPGVVSCADILAVAARDSVVALSGASWSWKVELGRKDSATPGTANIGDIPAPTFNLSALITSFSNKGFTAKEMVALSGSHTIGQARCATFRARIYNETNIDSSFATSLKSNCPSAGGDDNLSPLDSTSPTSLDNAYYKNLQDQKGLLHSDQQLFSGGSTDAQVKAYISDPASFRTDFANAMVKMGNLSPLTGTYNGQIRTNCHSAN</sequence>
<feature type="disulfide bond" evidence="19">
    <location>
        <begin position="230"/>
        <end position="255"/>
    </location>
</feature>
<comment type="cofactor">
    <cofactor evidence="17 20">
        <name>heme b</name>
        <dbReference type="ChEBI" id="CHEBI:60344"/>
    </cofactor>
    <text evidence="17 20">Binds 1 heme b (iron(II)-protoporphyrin IX) group per subunit.</text>
</comment>
<feature type="disulfide bond" evidence="19">
    <location>
        <begin position="150"/>
        <end position="345"/>
    </location>
</feature>
<dbReference type="Gramene" id="Jr04_00890_p1">
    <property type="protein sequence ID" value="cds.Jr04_00890_p1"/>
    <property type="gene ID" value="Jr04_00890"/>
</dbReference>
<dbReference type="PANTHER" id="PTHR31388:SF247">
    <property type="entry name" value="PEROXIDASE"/>
    <property type="match status" value="1"/>
</dbReference>
<feature type="binding site" evidence="17">
    <location>
        <position position="99"/>
    </location>
    <ligand>
        <name>Ca(2+)</name>
        <dbReference type="ChEBI" id="CHEBI:29108"/>
        <label>1</label>
    </ligand>
</feature>
<dbReference type="InterPro" id="IPR019793">
    <property type="entry name" value="Peroxidases_heam-ligand_BS"/>
</dbReference>
<evidence type="ECO:0000256" key="8">
    <source>
        <dbReference type="ARBA" id="ARBA00022723"/>
    </source>
</evidence>
<organism evidence="22 23">
    <name type="scientific">Juglans regia</name>
    <name type="common">English walnut</name>
    <dbReference type="NCBI Taxonomy" id="51240"/>
    <lineage>
        <taxon>Eukaryota</taxon>
        <taxon>Viridiplantae</taxon>
        <taxon>Streptophyta</taxon>
        <taxon>Embryophyta</taxon>
        <taxon>Tracheophyta</taxon>
        <taxon>Spermatophyta</taxon>
        <taxon>Magnoliopsida</taxon>
        <taxon>eudicotyledons</taxon>
        <taxon>Gunneridae</taxon>
        <taxon>Pentapetalae</taxon>
        <taxon>rosids</taxon>
        <taxon>fabids</taxon>
        <taxon>Fagales</taxon>
        <taxon>Juglandaceae</taxon>
        <taxon>Juglans</taxon>
    </lineage>
</organism>
<reference evidence="22" key="2">
    <citation type="submission" date="2020-03" db="EMBL/GenBank/DDBJ databases">
        <title>Walnut 2.0.</title>
        <authorList>
            <person name="Marrano A."/>
            <person name="Britton M."/>
            <person name="Zimin A.V."/>
            <person name="Zaini P.A."/>
            <person name="Workman R."/>
            <person name="Puiu D."/>
            <person name="Bianco L."/>
            <person name="Allen B.J."/>
            <person name="Troggio M."/>
            <person name="Leslie C.A."/>
            <person name="Timp W."/>
            <person name="Dendekar A."/>
            <person name="Salzberg S.L."/>
            <person name="Neale D.B."/>
        </authorList>
    </citation>
    <scope>NUCLEOTIDE SEQUENCE</scope>
    <source>
        <tissue evidence="22">Leaves</tissue>
    </source>
</reference>
<dbReference type="PANTHER" id="PTHR31388">
    <property type="entry name" value="PEROXIDASE 72-RELATED"/>
    <property type="match status" value="1"/>
</dbReference>
<evidence type="ECO:0000256" key="1">
    <source>
        <dbReference type="ARBA" id="ARBA00000189"/>
    </source>
</evidence>
<keyword evidence="7 20" id="KW-0349">Heme</keyword>
<comment type="function">
    <text evidence="2">Removal of H(2)O(2), oxidation of toxic reductants, biosynthesis and degradation of lignin, suberization, auxin catabolism, response to environmental stresses such as wounding, pathogen attack and oxidative stress. These functions might be dependent on each isozyme/isoform in each plant tissue.</text>
</comment>
<comment type="subcellular location">
    <subcellularLocation>
        <location evidence="3 20">Secreted</location>
    </subcellularLocation>
</comment>
<keyword evidence="11 20" id="KW-0560">Oxidoreductase</keyword>
<feature type="binding site" evidence="17">
    <location>
        <position position="224"/>
    </location>
    <ligand>
        <name>Ca(2+)</name>
        <dbReference type="ChEBI" id="CHEBI:29108"/>
        <label>2</label>
    </ligand>
</feature>
<name>A0A833XUV4_JUGRE</name>
<evidence type="ECO:0000313" key="23">
    <source>
        <dbReference type="Proteomes" id="UP000619265"/>
    </source>
</evidence>
<dbReference type="GO" id="GO:0046872">
    <property type="term" value="F:metal ion binding"/>
    <property type="evidence" value="ECO:0007669"/>
    <property type="project" value="UniProtKB-UniRule"/>
</dbReference>
<keyword evidence="9" id="KW-0732">Signal</keyword>